<dbReference type="InterPro" id="IPR046357">
    <property type="entry name" value="PPIase_dom_sf"/>
</dbReference>
<evidence type="ECO:0000313" key="5">
    <source>
        <dbReference type="Proteomes" id="UP000245430"/>
    </source>
</evidence>
<dbReference type="Pfam" id="PF13616">
    <property type="entry name" value="Rotamase_3"/>
    <property type="match status" value="1"/>
</dbReference>
<keyword evidence="2" id="KW-0732">Signal</keyword>
<sequence length="210" mass="23885">MRSLLITILFASSIISAQESTTISLDSVTDLTKAEAYLKSNKGKGNKLITFNEEKHKTTLATDLLKLPVGGKKSIENDIEKTTYKVVEKNSITHYRGSYILLDSNKNNIEKTKSIRDKIITDYNNGYPFDFLAKKYSVAKNATRGGDTGWFINGEMDIILEVAITDNTHDLNSIFSYDDPEKNHFYIILKTYLPKEIKEIKVLKTVERLY</sequence>
<organism evidence="4 5">
    <name type="scientific">Xanthomarina spongicola</name>
    <dbReference type="NCBI Taxonomy" id="570520"/>
    <lineage>
        <taxon>Bacteria</taxon>
        <taxon>Pseudomonadati</taxon>
        <taxon>Bacteroidota</taxon>
        <taxon>Flavobacteriia</taxon>
        <taxon>Flavobacteriales</taxon>
        <taxon>Flavobacteriaceae</taxon>
        <taxon>Xanthomarina</taxon>
    </lineage>
</organism>
<keyword evidence="1 4" id="KW-0413">Isomerase</keyword>
<dbReference type="SUPFAM" id="SSF54534">
    <property type="entry name" value="FKBP-like"/>
    <property type="match status" value="1"/>
</dbReference>
<dbReference type="PROSITE" id="PS50198">
    <property type="entry name" value="PPIC_PPIASE_2"/>
    <property type="match status" value="1"/>
</dbReference>
<feature type="domain" description="PpiC" evidence="3">
    <location>
        <begin position="92"/>
        <end position="164"/>
    </location>
</feature>
<dbReference type="InterPro" id="IPR000297">
    <property type="entry name" value="PPIase_PpiC"/>
</dbReference>
<reference evidence="4 5" key="1">
    <citation type="submission" date="2018-05" db="EMBL/GenBank/DDBJ databases">
        <title>Genomic Encyclopedia of Archaeal and Bacterial Type Strains, Phase II (KMG-II): from individual species to whole genera.</title>
        <authorList>
            <person name="Goeker M."/>
        </authorList>
    </citation>
    <scope>NUCLEOTIDE SEQUENCE [LARGE SCALE GENOMIC DNA]</scope>
    <source>
        <strain evidence="4 5">DSM 22637</strain>
    </source>
</reference>
<dbReference type="RefSeq" id="WP_109681860.1">
    <property type="nucleotide sequence ID" value="NZ_QGGP01000002.1"/>
</dbReference>
<evidence type="ECO:0000256" key="1">
    <source>
        <dbReference type="PROSITE-ProRule" id="PRU00278"/>
    </source>
</evidence>
<keyword evidence="1" id="KW-0697">Rotamase</keyword>
<dbReference type="AlphaFoldDB" id="A0A316EAQ4"/>
<dbReference type="OrthoDB" id="1348210at2"/>
<dbReference type="EMBL" id="QGGP01000002">
    <property type="protein sequence ID" value="PWK20000.1"/>
    <property type="molecule type" value="Genomic_DNA"/>
</dbReference>
<evidence type="ECO:0000259" key="3">
    <source>
        <dbReference type="PROSITE" id="PS50198"/>
    </source>
</evidence>
<dbReference type="Proteomes" id="UP000245430">
    <property type="component" value="Unassembled WGS sequence"/>
</dbReference>
<dbReference type="GO" id="GO:0003755">
    <property type="term" value="F:peptidyl-prolyl cis-trans isomerase activity"/>
    <property type="evidence" value="ECO:0007669"/>
    <property type="project" value="UniProtKB-KW"/>
</dbReference>
<protein>
    <submittedName>
        <fullName evidence="4">Parvulin-like peptidyl-prolyl cis-trans isomerase protein</fullName>
    </submittedName>
</protein>
<accession>A0A316EAQ4</accession>
<feature type="chain" id="PRO_5016240339" evidence="2">
    <location>
        <begin position="18"/>
        <end position="210"/>
    </location>
</feature>
<name>A0A316EAQ4_9FLAO</name>
<dbReference type="Gene3D" id="3.10.50.40">
    <property type="match status" value="1"/>
</dbReference>
<keyword evidence="5" id="KW-1185">Reference proteome</keyword>
<evidence type="ECO:0000256" key="2">
    <source>
        <dbReference type="SAM" id="SignalP"/>
    </source>
</evidence>
<feature type="signal peptide" evidence="2">
    <location>
        <begin position="1"/>
        <end position="17"/>
    </location>
</feature>
<proteinExistence type="predicted"/>
<comment type="caution">
    <text evidence="4">The sequence shown here is derived from an EMBL/GenBank/DDBJ whole genome shotgun (WGS) entry which is preliminary data.</text>
</comment>
<evidence type="ECO:0000313" key="4">
    <source>
        <dbReference type="EMBL" id="PWK20000.1"/>
    </source>
</evidence>
<gene>
    <name evidence="4" type="ORF">LX78_01350</name>
</gene>